<evidence type="ECO:0000313" key="1">
    <source>
        <dbReference type="EMBL" id="MBE9663870.1"/>
    </source>
</evidence>
<evidence type="ECO:0000313" key="2">
    <source>
        <dbReference type="Proteomes" id="UP000622475"/>
    </source>
</evidence>
<dbReference type="InterPro" id="IPR038056">
    <property type="entry name" value="YjbR-like_sf"/>
</dbReference>
<gene>
    <name evidence="1" type="ORF">IRJ16_18450</name>
</gene>
<keyword evidence="2" id="KW-1185">Reference proteome</keyword>
<keyword evidence="1" id="KW-0238">DNA-binding</keyword>
<dbReference type="Pfam" id="PF04237">
    <property type="entry name" value="YjbR"/>
    <property type="match status" value="1"/>
</dbReference>
<protein>
    <submittedName>
        <fullName evidence="1">MmcQ/YjbR family DNA-binding protein</fullName>
    </submittedName>
</protein>
<dbReference type="GO" id="GO:0003677">
    <property type="term" value="F:DNA binding"/>
    <property type="evidence" value="ECO:0007669"/>
    <property type="project" value="UniProtKB-KW"/>
</dbReference>
<dbReference type="InterPro" id="IPR058532">
    <property type="entry name" value="YjbR/MT2646/Rv2570-like"/>
</dbReference>
<accession>A0A929L4I1</accession>
<dbReference type="RefSeq" id="WP_194113119.1">
    <property type="nucleotide sequence ID" value="NZ_JADFFL010000008.1"/>
</dbReference>
<reference evidence="1" key="1">
    <citation type="submission" date="2020-10" db="EMBL/GenBank/DDBJ databases">
        <title>Mucilaginibacter mali sp. nov., isolated from rhizosphere soil of apple orchard.</title>
        <authorList>
            <person name="Lee J.-S."/>
            <person name="Kim H.S."/>
            <person name="Kim J.-S."/>
        </authorList>
    </citation>
    <scope>NUCLEOTIDE SEQUENCE</scope>
    <source>
        <strain evidence="1">KCTC 22746</strain>
    </source>
</reference>
<organism evidence="1 2">
    <name type="scientific">Mucilaginibacter myungsuensis</name>
    <dbReference type="NCBI Taxonomy" id="649104"/>
    <lineage>
        <taxon>Bacteria</taxon>
        <taxon>Pseudomonadati</taxon>
        <taxon>Bacteroidota</taxon>
        <taxon>Sphingobacteriia</taxon>
        <taxon>Sphingobacteriales</taxon>
        <taxon>Sphingobacteriaceae</taxon>
        <taxon>Mucilaginibacter</taxon>
    </lineage>
</organism>
<proteinExistence type="predicted"/>
<sequence>MQRFDTLHWLNIVRKILLSLPGVEEYSLHNTPGFRVKKKLLARVREDGVSVAIHSDNRDVWMQAEPEVFFIEPHYFKYSYVLLNLQTTSEETLSNVLTQAWKECAPKRMLQVYIEEHPR</sequence>
<dbReference type="AlphaFoldDB" id="A0A929L4I1"/>
<dbReference type="EMBL" id="JADFFL010000008">
    <property type="protein sequence ID" value="MBE9663870.1"/>
    <property type="molecule type" value="Genomic_DNA"/>
</dbReference>
<dbReference type="SUPFAM" id="SSF142906">
    <property type="entry name" value="YjbR-like"/>
    <property type="match status" value="1"/>
</dbReference>
<dbReference type="Proteomes" id="UP000622475">
    <property type="component" value="Unassembled WGS sequence"/>
</dbReference>
<comment type="caution">
    <text evidence="1">The sequence shown here is derived from an EMBL/GenBank/DDBJ whole genome shotgun (WGS) entry which is preliminary data.</text>
</comment>
<name>A0A929L4I1_9SPHI</name>